<evidence type="ECO:0008006" key="10">
    <source>
        <dbReference type="Google" id="ProtNLM"/>
    </source>
</evidence>
<keyword evidence="3" id="KW-1003">Cell membrane</keyword>
<feature type="transmembrane region" description="Helical" evidence="7">
    <location>
        <begin position="175"/>
        <end position="195"/>
    </location>
</feature>
<feature type="transmembrane region" description="Helical" evidence="7">
    <location>
        <begin position="238"/>
        <end position="258"/>
    </location>
</feature>
<keyword evidence="6 7" id="KW-0472">Membrane</keyword>
<comment type="subcellular location">
    <subcellularLocation>
        <location evidence="1">Cell membrane</location>
        <topology evidence="1">Multi-pass membrane protein</topology>
    </subcellularLocation>
</comment>
<name>A0A1E2RX08_9HYPH</name>
<dbReference type="Pfam" id="PF03601">
    <property type="entry name" value="Cons_hypoth698"/>
    <property type="match status" value="1"/>
</dbReference>
<comment type="similarity">
    <text evidence="2">Belongs to the UPF0324 family.</text>
</comment>
<dbReference type="PATRIC" id="fig|1177755.3.peg.2567"/>
<evidence type="ECO:0000256" key="4">
    <source>
        <dbReference type="ARBA" id="ARBA00022692"/>
    </source>
</evidence>
<proteinExistence type="inferred from homology"/>
<evidence type="ECO:0000256" key="6">
    <source>
        <dbReference type="ARBA" id="ARBA00023136"/>
    </source>
</evidence>
<dbReference type="AlphaFoldDB" id="A0A1E2RX08"/>
<dbReference type="GO" id="GO:0005886">
    <property type="term" value="C:plasma membrane"/>
    <property type="evidence" value="ECO:0007669"/>
    <property type="project" value="UniProtKB-SubCell"/>
</dbReference>
<dbReference type="InterPro" id="IPR018383">
    <property type="entry name" value="UPF0324_pro"/>
</dbReference>
<keyword evidence="9" id="KW-1185">Reference proteome</keyword>
<keyword evidence="5 7" id="KW-1133">Transmembrane helix</keyword>
<evidence type="ECO:0000256" key="5">
    <source>
        <dbReference type="ARBA" id="ARBA00022989"/>
    </source>
</evidence>
<evidence type="ECO:0000256" key="2">
    <source>
        <dbReference type="ARBA" id="ARBA00007977"/>
    </source>
</evidence>
<dbReference type="Proteomes" id="UP000095087">
    <property type="component" value="Unassembled WGS sequence"/>
</dbReference>
<dbReference type="RefSeq" id="WP_083226727.1">
    <property type="nucleotide sequence ID" value="NZ_MASI01000006.1"/>
</dbReference>
<dbReference type="STRING" id="1177755.A7A08_02545"/>
<dbReference type="OrthoDB" id="5393513at2"/>
<dbReference type="EMBL" id="MASI01000006">
    <property type="protein sequence ID" value="ODA66777.1"/>
    <property type="molecule type" value="Genomic_DNA"/>
</dbReference>
<evidence type="ECO:0000256" key="7">
    <source>
        <dbReference type="SAM" id="Phobius"/>
    </source>
</evidence>
<accession>A0A1E2RX08</accession>
<feature type="transmembrane region" description="Helical" evidence="7">
    <location>
        <begin position="299"/>
        <end position="317"/>
    </location>
</feature>
<feature type="transmembrane region" description="Helical" evidence="7">
    <location>
        <begin position="118"/>
        <end position="136"/>
    </location>
</feature>
<evidence type="ECO:0000256" key="1">
    <source>
        <dbReference type="ARBA" id="ARBA00004651"/>
    </source>
</evidence>
<feature type="transmembrane region" description="Helical" evidence="7">
    <location>
        <begin position="32"/>
        <end position="50"/>
    </location>
</feature>
<feature type="transmembrane region" description="Helical" evidence="7">
    <location>
        <begin position="148"/>
        <end position="169"/>
    </location>
</feature>
<evidence type="ECO:0000313" key="9">
    <source>
        <dbReference type="Proteomes" id="UP000095087"/>
    </source>
</evidence>
<feature type="transmembrane region" description="Helical" evidence="7">
    <location>
        <begin position="270"/>
        <end position="287"/>
    </location>
</feature>
<organism evidence="8 9">
    <name type="scientific">Methyloligella halotolerans</name>
    <dbReference type="NCBI Taxonomy" id="1177755"/>
    <lineage>
        <taxon>Bacteria</taxon>
        <taxon>Pseudomonadati</taxon>
        <taxon>Pseudomonadota</taxon>
        <taxon>Alphaproteobacteria</taxon>
        <taxon>Hyphomicrobiales</taxon>
        <taxon>Hyphomicrobiaceae</taxon>
        <taxon>Methyloligella</taxon>
    </lineage>
</organism>
<keyword evidence="4 7" id="KW-0812">Transmembrane</keyword>
<dbReference type="PANTHER" id="PTHR30106">
    <property type="entry name" value="INNER MEMBRANE PROTEIN YEIH-RELATED"/>
    <property type="match status" value="1"/>
</dbReference>
<protein>
    <recommendedName>
        <fullName evidence="10">Sulfate exporter family transporter</fullName>
    </recommendedName>
</protein>
<reference evidence="8 9" key="1">
    <citation type="submission" date="2016-07" db="EMBL/GenBank/DDBJ databases">
        <title>Draft genome sequence of Methyloligella halotolerans C2T (VKM B-2706T=CCUG 61687T=DSM 25045T), a halotolerant polyhydroxybutyrate accumulating methylotroph.</title>
        <authorList>
            <person name="Vasilenko O.V."/>
            <person name="Doronina N.V."/>
            <person name="Poroshina M.N."/>
            <person name="Tarlachkov S.V."/>
            <person name="Trotsenko Y.A."/>
        </authorList>
    </citation>
    <scope>NUCLEOTIDE SEQUENCE [LARGE SCALE GENOMIC DNA]</scope>
    <source>
        <strain evidence="8 9">VKM B-2706</strain>
    </source>
</reference>
<evidence type="ECO:0000256" key="3">
    <source>
        <dbReference type="ARBA" id="ARBA00022475"/>
    </source>
</evidence>
<comment type="caution">
    <text evidence="8">The sequence shown here is derived from an EMBL/GenBank/DDBJ whole genome shotgun (WGS) entry which is preliminary data.</text>
</comment>
<dbReference type="PANTHER" id="PTHR30106:SF2">
    <property type="entry name" value="UPF0324 INNER MEMBRANE PROTEIN YEIH"/>
    <property type="match status" value="1"/>
</dbReference>
<sequence length="344" mass="36076">MANNRSSSAAAQSDEDFVYEDRGSDFFEGVKNVIPGLVLTTGIACVAYGLRYIPGVSFLSPMILAILVGILFHNTIGTPASAIPGVKFALRRILRFGIILLGFQLTIDQVIAIGPVGLGVTVLGVVATFTMTIWLGKLMGVERTLSQLIATGTSICGASAVVAAKAATNASDEDAAYGVACVTVFGSIAMFVYPLLPDLLHLAPRAYGLWTGASIHEVAQVVAAAYQDGQLAGDLGTITKLSRVMMLAPMILLLGMFARGPSADGGRLSGVQVPWFVFFFIAMIVVNSTIDIPQGARDVLVPGTVFLLTIALAAMGLETDIKKLRAKGLKPLLLGLIARSSLAF</sequence>
<gene>
    <name evidence="8" type="ORF">A7A08_02545</name>
</gene>
<evidence type="ECO:0000313" key="8">
    <source>
        <dbReference type="EMBL" id="ODA66777.1"/>
    </source>
</evidence>